<dbReference type="InterPro" id="IPR036779">
    <property type="entry name" value="LysM_dom_sf"/>
</dbReference>
<dbReference type="Gene3D" id="1.20.58.2200">
    <property type="match status" value="1"/>
</dbReference>
<dbReference type="NCBIfam" id="TIGR03504">
    <property type="entry name" value="FimV_Cterm"/>
    <property type="match status" value="1"/>
</dbReference>
<dbReference type="RefSeq" id="WP_285764087.1">
    <property type="nucleotide sequence ID" value="NZ_BSYJ01000003.1"/>
</dbReference>
<feature type="compositionally biased region" description="Polar residues" evidence="2">
    <location>
        <begin position="308"/>
        <end position="321"/>
    </location>
</feature>
<dbReference type="InterPro" id="IPR011990">
    <property type="entry name" value="TPR-like_helical_dom_sf"/>
</dbReference>
<name>A0ABQ6LZJ2_9GAMM</name>
<dbReference type="InterPro" id="IPR020011">
    <property type="entry name" value="FimV_C"/>
</dbReference>
<dbReference type="NCBIfam" id="TIGR03505">
    <property type="entry name" value="FimV_core"/>
    <property type="match status" value="1"/>
</dbReference>
<keyword evidence="1" id="KW-0175">Coiled coil</keyword>
<organism evidence="5 6">
    <name type="scientific">Biformimicrobium ophioploci</name>
    <dbReference type="NCBI Taxonomy" id="3036711"/>
    <lineage>
        <taxon>Bacteria</taxon>
        <taxon>Pseudomonadati</taxon>
        <taxon>Pseudomonadota</taxon>
        <taxon>Gammaproteobacteria</taxon>
        <taxon>Cellvibrionales</taxon>
        <taxon>Microbulbiferaceae</taxon>
        <taxon>Biformimicrobium</taxon>
    </lineage>
</organism>
<reference evidence="5 6" key="1">
    <citation type="submission" date="2023-04" db="EMBL/GenBank/DDBJ databases">
        <title>Marinobulbifer ophiurae gen. nov., sp. Nov., isolate from tissue of brittle star Ophioplocus japonicus.</title>
        <authorList>
            <person name="Kawano K."/>
            <person name="Sawayama S."/>
            <person name="Nakagawa S."/>
        </authorList>
    </citation>
    <scope>NUCLEOTIDE SEQUENCE [LARGE SCALE GENOMIC DNA]</scope>
    <source>
        <strain evidence="5 6">NKW57</strain>
    </source>
</reference>
<feature type="domain" description="FimV N-terminal" evidence="4">
    <location>
        <begin position="24"/>
        <end position="130"/>
    </location>
</feature>
<dbReference type="CDD" id="cd00118">
    <property type="entry name" value="LysM"/>
    <property type="match status" value="1"/>
</dbReference>
<dbReference type="Proteomes" id="UP001224392">
    <property type="component" value="Unassembled WGS sequence"/>
</dbReference>
<evidence type="ECO:0000313" key="5">
    <source>
        <dbReference type="EMBL" id="GMG87462.1"/>
    </source>
</evidence>
<keyword evidence="3" id="KW-0732">Signal</keyword>
<evidence type="ECO:0000259" key="4">
    <source>
        <dbReference type="Pfam" id="PF25800"/>
    </source>
</evidence>
<proteinExistence type="predicted"/>
<accession>A0ABQ6LZJ2</accession>
<feature type="coiled-coil region" evidence="1">
    <location>
        <begin position="321"/>
        <end position="369"/>
    </location>
</feature>
<feature type="compositionally biased region" description="Acidic residues" evidence="2">
    <location>
        <begin position="518"/>
        <end position="534"/>
    </location>
</feature>
<feature type="signal peptide" evidence="3">
    <location>
        <begin position="1"/>
        <end position="20"/>
    </location>
</feature>
<dbReference type="Pfam" id="PF25800">
    <property type="entry name" value="FimV_N"/>
    <property type="match status" value="1"/>
</dbReference>
<dbReference type="InterPro" id="IPR057840">
    <property type="entry name" value="FimV_N"/>
</dbReference>
<dbReference type="InterPro" id="IPR020012">
    <property type="entry name" value="LysM_FimV"/>
</dbReference>
<evidence type="ECO:0000256" key="3">
    <source>
        <dbReference type="SAM" id="SignalP"/>
    </source>
</evidence>
<feature type="region of interest" description="Disordered" evidence="2">
    <location>
        <begin position="518"/>
        <end position="545"/>
    </location>
</feature>
<feature type="region of interest" description="Disordered" evidence="2">
    <location>
        <begin position="137"/>
        <end position="195"/>
    </location>
</feature>
<dbReference type="Pfam" id="PF14559">
    <property type="entry name" value="TPR_19"/>
    <property type="match status" value="1"/>
</dbReference>
<evidence type="ECO:0000313" key="6">
    <source>
        <dbReference type="Proteomes" id="UP001224392"/>
    </source>
</evidence>
<evidence type="ECO:0000256" key="1">
    <source>
        <dbReference type="SAM" id="Coils"/>
    </source>
</evidence>
<dbReference type="EMBL" id="BSYJ01000003">
    <property type="protein sequence ID" value="GMG87462.1"/>
    <property type="molecule type" value="Genomic_DNA"/>
</dbReference>
<sequence length="944" mass="100802">MRVRKLALAVGLVSALGTNAAFSLGLGEIKLKSALNEPLDAEIQLLQTRGLGGSEIRVRLAGIDDFERAGVDRAYFLSSLKFDVVMVDGEPVVRVTSRGPVREPYLNFLVETRWPSGRLLREYTLLMDLPAFGNEPAQPVQAAERERQQIRRQPPQPVQPGLRETGQPEPVSQPDARERTAPEPQPGNSRVFGPVSASDTLWEIARDARPSRDVTIQQTMVAIQAMNPQAFIRGNINLLKRGQVLRLPDEAYIRSIGAGSAVAQVAQQNSEWRNTTGAPLDARSASASDSAEAPVEGRLSLSAPGDNETVQSGAGTGSADTTALRGQLVQTEEELDKTQLENTELRSRVAELEEQIATMERLVEVSSEELRAIQLTSEAAVEESSEADAAGIDTMEEGLSLESPVEEAAAEESASPFAEAVDAPAEESAGNFDDIAADAAEASAEPARVDNRSRVISAPAAPKESLVDTLMANIQYIGGGAAALLLLLAGIMRSRRKKAEEEAIRQIEEEMAAFENEGAEADAGEAEDSLDESLEGAAGQDTGLGEMEIETGDPVAEAEIHLSLGQYAEAEQKLAQGLQSAPENVDARLKLLEVYAQQQDVESFDSHYGQLLQYSDGPVADRAARLRETIAGAAPFVAPEMLNSDSLEAAEMSGSDSELLEFDLGLDSDTADPGSETDEFTLDFDTAEPAVEDDLTLDFSLDDDGPAVADTAADSAVAVEKTDDLSLDFDLDLDAGADQLGEDQLEEDQLEEDQLEEKAAEAGVDEGLDFSLDLDAVGADTQSESVAADLEFDLDLSIDEPAESVAEEETFADGAEGGLDLELDDLDLDGIELPEDTGLELEATLEEPVAKSAVVQEPAVETASADATAVTTDLGDLDFDLEGDLDSELSLMDGSDEVSTKLELAQAYIDMGDKDGAKDILDEVIEEGGDEHQSKAREMLERMT</sequence>
<dbReference type="Gene3D" id="1.25.40.10">
    <property type="entry name" value="Tetratricopeptide repeat domain"/>
    <property type="match status" value="1"/>
</dbReference>
<gene>
    <name evidence="5" type="primary">fimV</name>
    <name evidence="5" type="ORF">MNKW57_17830</name>
</gene>
<protein>
    <submittedName>
        <fullName evidence="5">Motility hub landmark protein FimV</fullName>
    </submittedName>
</protein>
<feature type="region of interest" description="Disordered" evidence="2">
    <location>
        <begin position="275"/>
        <end position="321"/>
    </location>
</feature>
<comment type="caution">
    <text evidence="5">The sequence shown here is derived from an EMBL/GenBank/DDBJ whole genome shotgun (WGS) entry which is preliminary data.</text>
</comment>
<dbReference type="Gene3D" id="3.10.350.10">
    <property type="entry name" value="LysM domain"/>
    <property type="match status" value="1"/>
</dbReference>
<keyword evidence="6" id="KW-1185">Reference proteome</keyword>
<dbReference type="InterPro" id="IPR038440">
    <property type="entry name" value="FimV_C_sf"/>
</dbReference>
<dbReference type="InterPro" id="IPR018392">
    <property type="entry name" value="LysM"/>
</dbReference>
<feature type="chain" id="PRO_5047125911" evidence="3">
    <location>
        <begin position="21"/>
        <end position="944"/>
    </location>
</feature>
<evidence type="ECO:0000256" key="2">
    <source>
        <dbReference type="SAM" id="MobiDB-lite"/>
    </source>
</evidence>
<feature type="compositionally biased region" description="Low complexity" evidence="2">
    <location>
        <begin position="281"/>
        <end position="291"/>
    </location>
</feature>